<sequence length="322" mass="37241">MDESAELIKSLTDTLDAINKVQAQQSKAFSALAKLRITKDAPAADVSRQRDLQETQETLANVVSLQIKIMKQHAAKVLSRQQAVAMPPKQQEQKSACGFPKFRRFPPEIRRIIWEMALPDSRVFEPYDIGEVLMLRKPFRPPAILAVCKESREVANEHGSFAFGWGNTIGGSTWFNPKKDVVIIDDPEIYGELEPTFDQCQAEILAFNWDYFRSDEELEHFWHCVRDVESCRRVMILYRSPSNYAYRKGKSPKLFALQPSDAIWGSGMMNGPFYLPFQEEITWQEVKDKMEYLWRVNHDEDEDEDETFPSLEGMELIMCKED</sequence>
<comment type="caution">
    <text evidence="2">The sequence shown here is derived from an EMBL/GenBank/DDBJ whole genome shotgun (WGS) entry which is preliminary data.</text>
</comment>
<organism evidence="2 3">
    <name type="scientific">Glomerella acutata</name>
    <name type="common">Colletotrichum acutatum</name>
    <dbReference type="NCBI Taxonomy" id="27357"/>
    <lineage>
        <taxon>Eukaryota</taxon>
        <taxon>Fungi</taxon>
        <taxon>Dikarya</taxon>
        <taxon>Ascomycota</taxon>
        <taxon>Pezizomycotina</taxon>
        <taxon>Sordariomycetes</taxon>
        <taxon>Hypocreomycetidae</taxon>
        <taxon>Glomerellales</taxon>
        <taxon>Glomerellaceae</taxon>
        <taxon>Colletotrichum</taxon>
        <taxon>Colletotrichum acutatum species complex</taxon>
    </lineage>
</organism>
<reference evidence="2" key="1">
    <citation type="submission" date="2021-12" db="EMBL/GenBank/DDBJ databases">
        <title>Comparative genomics, transcriptomics and evolutionary studies reveal genomic signatures of adaptation to plant cell wall in hemibiotrophic fungi.</title>
        <authorList>
            <consortium name="DOE Joint Genome Institute"/>
            <person name="Baroncelli R."/>
            <person name="Diaz J.F."/>
            <person name="Benocci T."/>
            <person name="Peng M."/>
            <person name="Battaglia E."/>
            <person name="Haridas S."/>
            <person name="Andreopoulos W."/>
            <person name="Labutti K."/>
            <person name="Pangilinan J."/>
            <person name="Floch G.L."/>
            <person name="Makela M.R."/>
            <person name="Henrissat B."/>
            <person name="Grigoriev I.V."/>
            <person name="Crouch J.A."/>
            <person name="De Vries R.P."/>
            <person name="Sukno S.A."/>
            <person name="Thon M.R."/>
        </authorList>
    </citation>
    <scope>NUCLEOTIDE SEQUENCE</scope>
    <source>
        <strain evidence="2">CBS 112980</strain>
    </source>
</reference>
<dbReference type="EMBL" id="JAHMHS010000057">
    <property type="protein sequence ID" value="KAK1723985.1"/>
    <property type="molecule type" value="Genomic_DNA"/>
</dbReference>
<evidence type="ECO:0000259" key="1">
    <source>
        <dbReference type="Pfam" id="PF20150"/>
    </source>
</evidence>
<dbReference type="Proteomes" id="UP001244207">
    <property type="component" value="Unassembled WGS sequence"/>
</dbReference>
<proteinExistence type="predicted"/>
<gene>
    <name evidence="2" type="ORF">BDZ83DRAFT_752973</name>
</gene>
<feature type="domain" description="2EXR" evidence="1">
    <location>
        <begin position="99"/>
        <end position="182"/>
    </location>
</feature>
<evidence type="ECO:0000313" key="2">
    <source>
        <dbReference type="EMBL" id="KAK1723985.1"/>
    </source>
</evidence>
<dbReference type="RefSeq" id="XP_060364040.1">
    <property type="nucleotide sequence ID" value="XM_060514283.1"/>
</dbReference>
<dbReference type="InterPro" id="IPR045518">
    <property type="entry name" value="2EXR"/>
</dbReference>
<dbReference type="AlphaFoldDB" id="A0AAD8UPB6"/>
<evidence type="ECO:0000313" key="3">
    <source>
        <dbReference type="Proteomes" id="UP001244207"/>
    </source>
</evidence>
<dbReference type="Pfam" id="PF20150">
    <property type="entry name" value="2EXR"/>
    <property type="match status" value="1"/>
</dbReference>
<dbReference type="PANTHER" id="PTHR35910:SF6">
    <property type="entry name" value="2EXR DOMAIN-CONTAINING PROTEIN"/>
    <property type="match status" value="1"/>
</dbReference>
<keyword evidence="3" id="KW-1185">Reference proteome</keyword>
<protein>
    <recommendedName>
        <fullName evidence="1">2EXR domain-containing protein</fullName>
    </recommendedName>
</protein>
<dbReference type="PANTHER" id="PTHR35910">
    <property type="entry name" value="2EXR DOMAIN-CONTAINING PROTEIN"/>
    <property type="match status" value="1"/>
</dbReference>
<name>A0AAD8UPB6_GLOAC</name>
<dbReference type="GeneID" id="85398181"/>
<accession>A0AAD8UPB6</accession>